<dbReference type="InterPro" id="IPR002347">
    <property type="entry name" value="SDR_fam"/>
</dbReference>
<dbReference type="Pfam" id="PF13561">
    <property type="entry name" value="adh_short_C2"/>
    <property type="match status" value="1"/>
</dbReference>
<dbReference type="PRINTS" id="PR00081">
    <property type="entry name" value="GDHRDH"/>
</dbReference>
<proteinExistence type="inferred from homology"/>
<dbReference type="KEGG" id="nall:PP769_10785"/>
<dbReference type="AlphaFoldDB" id="A0AA96G8Q7"/>
<dbReference type="EMBL" id="CP116967">
    <property type="protein sequence ID" value="WNM56467.1"/>
    <property type="molecule type" value="Genomic_DNA"/>
</dbReference>
<dbReference type="PRINTS" id="PR00080">
    <property type="entry name" value="SDRFAMILY"/>
</dbReference>
<reference evidence="3 4" key="1">
    <citation type="submission" date="2023-01" db="EMBL/GenBank/DDBJ databases">
        <title>Cultivation and genomic characterization of new, ubiquitous marine nitrite-oxidizing bacteria from the Nitrospirales.</title>
        <authorList>
            <person name="Mueller A.J."/>
            <person name="Daebeler A."/>
            <person name="Herbold C.W."/>
            <person name="Kirkegaard R.H."/>
            <person name="Daims H."/>
        </authorList>
    </citation>
    <scope>NUCLEOTIDE SEQUENCE [LARGE SCALE GENOMIC DNA]</scope>
    <source>
        <strain evidence="3 4">VA</strain>
    </source>
</reference>
<comment type="similarity">
    <text evidence="1">Belongs to the short-chain dehydrogenases/reductases (SDR) family.</text>
</comment>
<keyword evidence="4" id="KW-1185">Reference proteome</keyword>
<dbReference type="CDD" id="cd05233">
    <property type="entry name" value="SDR_c"/>
    <property type="match status" value="1"/>
</dbReference>
<keyword evidence="2" id="KW-0560">Oxidoreductase</keyword>
<evidence type="ECO:0000313" key="3">
    <source>
        <dbReference type="EMBL" id="WNM56467.1"/>
    </source>
</evidence>
<sequence>MSQRLKDKVAVITGGNSGIGLAAAKLFQAEGARVIITGRRKEAVEGAVKEIGGASAGFVSDTGNLNDIADLYQQIHRTAGRIDVLFLNAGIAIFGPFDTVDEATFDKMVNVNFKGLFFNIQKASPLLNEGASIIINSSIADQKGFPNSSVYGATKAAVRNLARTLSTEFLERKIRVNALAPGPIDTPIFEKVGVPAEEVPGMKASFGDQNPMKRMGTSHEVATAALFLASDDSSYITGIDLTVDGGATQL</sequence>
<dbReference type="Proteomes" id="UP001302719">
    <property type="component" value="Chromosome"/>
</dbReference>
<dbReference type="RefSeq" id="WP_312640058.1">
    <property type="nucleotide sequence ID" value="NZ_CP116967.1"/>
</dbReference>
<gene>
    <name evidence="3" type="ORF">PP769_10785</name>
</gene>
<name>A0AA96G8Q7_9BACT</name>
<dbReference type="PANTHER" id="PTHR43477">
    <property type="entry name" value="DIHYDROANTICAPSIN 7-DEHYDROGENASE"/>
    <property type="match status" value="1"/>
</dbReference>
<dbReference type="FunFam" id="3.40.50.720:FF:000084">
    <property type="entry name" value="Short-chain dehydrogenase reductase"/>
    <property type="match status" value="1"/>
</dbReference>
<dbReference type="GO" id="GO:0016491">
    <property type="term" value="F:oxidoreductase activity"/>
    <property type="evidence" value="ECO:0007669"/>
    <property type="project" value="UniProtKB-KW"/>
</dbReference>
<dbReference type="Gene3D" id="3.40.50.720">
    <property type="entry name" value="NAD(P)-binding Rossmann-like Domain"/>
    <property type="match status" value="1"/>
</dbReference>
<dbReference type="SUPFAM" id="SSF51735">
    <property type="entry name" value="NAD(P)-binding Rossmann-fold domains"/>
    <property type="match status" value="1"/>
</dbReference>
<dbReference type="PANTHER" id="PTHR43477:SF1">
    <property type="entry name" value="DIHYDROANTICAPSIN 7-DEHYDROGENASE"/>
    <property type="match status" value="1"/>
</dbReference>
<organism evidence="3 4">
    <name type="scientific">Candidatus Nitrospira allomarina</name>
    <dbReference type="NCBI Taxonomy" id="3020900"/>
    <lineage>
        <taxon>Bacteria</taxon>
        <taxon>Pseudomonadati</taxon>
        <taxon>Nitrospirota</taxon>
        <taxon>Nitrospiria</taxon>
        <taxon>Nitrospirales</taxon>
        <taxon>Nitrospiraceae</taxon>
        <taxon>Nitrospira</taxon>
    </lineage>
</organism>
<evidence type="ECO:0000256" key="2">
    <source>
        <dbReference type="ARBA" id="ARBA00023002"/>
    </source>
</evidence>
<dbReference type="InterPro" id="IPR036291">
    <property type="entry name" value="NAD(P)-bd_dom_sf"/>
</dbReference>
<dbReference type="InterPro" id="IPR051122">
    <property type="entry name" value="SDR_DHRS6-like"/>
</dbReference>
<dbReference type="PROSITE" id="PS00061">
    <property type="entry name" value="ADH_SHORT"/>
    <property type="match status" value="1"/>
</dbReference>
<evidence type="ECO:0000313" key="4">
    <source>
        <dbReference type="Proteomes" id="UP001302719"/>
    </source>
</evidence>
<evidence type="ECO:0000256" key="1">
    <source>
        <dbReference type="ARBA" id="ARBA00006484"/>
    </source>
</evidence>
<dbReference type="InterPro" id="IPR020904">
    <property type="entry name" value="Sc_DH/Rdtase_CS"/>
</dbReference>
<protein>
    <submittedName>
        <fullName evidence="3">SDR family oxidoreductase</fullName>
    </submittedName>
</protein>
<accession>A0AA96G8Q7</accession>